<accession>A0A1W9S2Z3</accession>
<evidence type="ECO:0008006" key="3">
    <source>
        <dbReference type="Google" id="ProtNLM"/>
    </source>
</evidence>
<organism evidence="1 2">
    <name type="scientific">Candidatus Coatesbacteria bacterium 4484_99</name>
    <dbReference type="NCBI Taxonomy" id="1970774"/>
    <lineage>
        <taxon>Bacteria</taxon>
        <taxon>Candidatus Coatesiibacteriota</taxon>
    </lineage>
</organism>
<dbReference type="EMBL" id="NATQ01000015">
    <property type="protein sequence ID" value="OQX91022.1"/>
    <property type="molecule type" value="Genomic_DNA"/>
</dbReference>
<dbReference type="Proteomes" id="UP000192611">
    <property type="component" value="Unassembled WGS sequence"/>
</dbReference>
<dbReference type="InterPro" id="IPR002763">
    <property type="entry name" value="DUF72"/>
</dbReference>
<name>A0A1W9S2Z3_9BACT</name>
<evidence type="ECO:0000313" key="2">
    <source>
        <dbReference type="Proteomes" id="UP000192611"/>
    </source>
</evidence>
<dbReference type="Gene3D" id="3.20.20.410">
    <property type="entry name" value="Protein of unknown function UPF0759"/>
    <property type="match status" value="1"/>
</dbReference>
<dbReference type="Pfam" id="PF01904">
    <property type="entry name" value="DUF72"/>
    <property type="match status" value="1"/>
</dbReference>
<evidence type="ECO:0000313" key="1">
    <source>
        <dbReference type="EMBL" id="OQX91022.1"/>
    </source>
</evidence>
<dbReference type="PANTHER" id="PTHR30348">
    <property type="entry name" value="UNCHARACTERIZED PROTEIN YECE"/>
    <property type="match status" value="1"/>
</dbReference>
<sequence>MSTERRTYIGTSGWHYKHWRGVFYPDDLLSKNYLNFYIKHFYTTEINNTFYQLPEEKTFIEWRESTPDDFVFSVKASRYITHMKKLKDPFEPVDNFLKCVRALKQKLGPILFQLPPRWHINLKRLKEFLEILPEDHRYAFEFRDRSWLDEKTYNLLSEYGASLCIYDFNGFLSPEVVTTDLVYIRLHGPDGPYRGSYNTEALSKWANNISNWSDDGKEVYCYFDNDERGYAVENALKLIDMLNRG</sequence>
<dbReference type="AlphaFoldDB" id="A0A1W9S2Z3"/>
<protein>
    <recommendedName>
        <fullName evidence="3">DUF72 domain-containing protein</fullName>
    </recommendedName>
</protein>
<reference evidence="2" key="1">
    <citation type="submission" date="2017-03" db="EMBL/GenBank/DDBJ databases">
        <title>Novel pathways for hydrocarbon cycling and metabolic interdependencies in hydrothermal sediment communities.</title>
        <authorList>
            <person name="Dombrowski N."/>
            <person name="Seitz K."/>
            <person name="Teske A."/>
            <person name="Baker B."/>
        </authorList>
    </citation>
    <scope>NUCLEOTIDE SEQUENCE [LARGE SCALE GENOMIC DNA]</scope>
</reference>
<dbReference type="InterPro" id="IPR036520">
    <property type="entry name" value="UPF0759_sf"/>
</dbReference>
<dbReference type="SUPFAM" id="SSF117396">
    <property type="entry name" value="TM1631-like"/>
    <property type="match status" value="1"/>
</dbReference>
<gene>
    <name evidence="1" type="ORF">B6D57_01225</name>
</gene>
<comment type="caution">
    <text evidence="1">The sequence shown here is derived from an EMBL/GenBank/DDBJ whole genome shotgun (WGS) entry which is preliminary data.</text>
</comment>
<dbReference type="PANTHER" id="PTHR30348:SF4">
    <property type="entry name" value="DUF72 DOMAIN-CONTAINING PROTEIN"/>
    <property type="match status" value="1"/>
</dbReference>
<proteinExistence type="predicted"/>